<accession>A0ACC1NK56</accession>
<sequence length="182" mass="19660">MAAGNSITDNFAPNWLPFFSPDGDMVPDLEFKVECQICRSLLAIAEPPDDGGSVEAFTVLPAAGQIAQAAGTRSSSTISECVIGDSLPPNCPGCSTHSHLAYSPIDDGLDGDSGEASEDEDEDDDDDDEDEDDDDDDEGFLDLDEIQAIIEDECPQLRHLPPQQRIAITTQLTNRVRHRLGR</sequence>
<dbReference type="EMBL" id="JAPDGR010001828">
    <property type="protein sequence ID" value="KAJ2979294.1"/>
    <property type="molecule type" value="Genomic_DNA"/>
</dbReference>
<gene>
    <name evidence="1" type="ORF">NUW58_g7237</name>
</gene>
<evidence type="ECO:0000313" key="1">
    <source>
        <dbReference type="EMBL" id="KAJ2979294.1"/>
    </source>
</evidence>
<reference evidence="1" key="1">
    <citation type="submission" date="2022-10" db="EMBL/GenBank/DDBJ databases">
        <title>Genome Sequence of Xylaria curta.</title>
        <authorList>
            <person name="Buettner E."/>
        </authorList>
    </citation>
    <scope>NUCLEOTIDE SEQUENCE</scope>
    <source>
        <strain evidence="1">Babe10</strain>
    </source>
</reference>
<organism evidence="1 2">
    <name type="scientific">Xylaria curta</name>
    <dbReference type="NCBI Taxonomy" id="42375"/>
    <lineage>
        <taxon>Eukaryota</taxon>
        <taxon>Fungi</taxon>
        <taxon>Dikarya</taxon>
        <taxon>Ascomycota</taxon>
        <taxon>Pezizomycotina</taxon>
        <taxon>Sordariomycetes</taxon>
        <taxon>Xylariomycetidae</taxon>
        <taxon>Xylariales</taxon>
        <taxon>Xylariaceae</taxon>
        <taxon>Xylaria</taxon>
    </lineage>
</organism>
<protein>
    <submittedName>
        <fullName evidence="1">Uncharacterized protein</fullName>
    </submittedName>
</protein>
<evidence type="ECO:0000313" key="2">
    <source>
        <dbReference type="Proteomes" id="UP001143856"/>
    </source>
</evidence>
<dbReference type="Proteomes" id="UP001143856">
    <property type="component" value="Unassembled WGS sequence"/>
</dbReference>
<proteinExistence type="predicted"/>
<name>A0ACC1NK56_9PEZI</name>
<comment type="caution">
    <text evidence="1">The sequence shown here is derived from an EMBL/GenBank/DDBJ whole genome shotgun (WGS) entry which is preliminary data.</text>
</comment>
<keyword evidence="2" id="KW-1185">Reference proteome</keyword>